<evidence type="ECO:0000256" key="2">
    <source>
        <dbReference type="ARBA" id="ARBA00022771"/>
    </source>
</evidence>
<name>A7TM74_VANPO</name>
<dbReference type="eggNOG" id="KOG0717">
    <property type="taxonomic scope" value="Eukaryota"/>
</dbReference>
<dbReference type="SMART" id="SM00355">
    <property type="entry name" value="ZnF_C2H2"/>
    <property type="match status" value="2"/>
</dbReference>
<dbReference type="Pfam" id="PF00226">
    <property type="entry name" value="DnaJ"/>
    <property type="match status" value="1"/>
</dbReference>
<dbReference type="OMA" id="RANHEES"/>
<feature type="region of interest" description="Disordered" evidence="6">
    <location>
        <begin position="593"/>
        <end position="622"/>
    </location>
</feature>
<dbReference type="Proteomes" id="UP000000267">
    <property type="component" value="Unassembled WGS sequence"/>
</dbReference>
<dbReference type="CDD" id="cd06257">
    <property type="entry name" value="DnaJ"/>
    <property type="match status" value="1"/>
</dbReference>
<dbReference type="STRING" id="436907.A7TM74"/>
<reference evidence="9 10" key="1">
    <citation type="journal article" date="2007" name="Proc. Natl. Acad. Sci. U.S.A.">
        <title>Independent sorting-out of thousands of duplicated gene pairs in two yeast species descended from a whole-genome duplication.</title>
        <authorList>
            <person name="Scannell D.R."/>
            <person name="Frank A.C."/>
            <person name="Conant G.C."/>
            <person name="Byrne K.P."/>
            <person name="Woolfit M."/>
            <person name="Wolfe K.H."/>
        </authorList>
    </citation>
    <scope>NUCLEOTIDE SEQUENCE [LARGE SCALE GENOMIC DNA]</scope>
    <source>
        <strain evidence="10">ATCC 22028 / DSM 70294 / BCRC 21397 / CBS 2163 / NBRC 10782 / NRRL Y-8283 / UCD 57-17</strain>
    </source>
</reference>
<feature type="domain" description="C2H2-type" evidence="8">
    <location>
        <begin position="362"/>
        <end position="386"/>
    </location>
</feature>
<feature type="compositionally biased region" description="Polar residues" evidence="6">
    <location>
        <begin position="519"/>
        <end position="532"/>
    </location>
</feature>
<feature type="region of interest" description="Disordered" evidence="6">
    <location>
        <begin position="327"/>
        <end position="352"/>
    </location>
</feature>
<sequence length="622" mass="71606">MKTCYYELLGVDITATDIELKKAYRKKALQFHPDKNPDNVEEATEIFATIRSAYEVLSDPQERAWYDAHKNQILNDDPIVDENGVYEYEVDASVTGVTTDELLMFFNSSLYTRKDDSPAGLYQIAGKIFAKLAKDEILAGRKLGLDNYSSYRDDDFENDINVLGYLKACDKYINEEQNKILFPVFGYSKSSYSYSKEFYRKWNSFNTLKSFSWKDEYMYSKNYDRRTKREINKRNEKARKTARNEYNKTVERFVSFIKKLDKRMVEGAKLAEEQKRANDQLKKSQLRNKFKNDINNSRSNVELQSWQKVDDNVWDELDKRYDVWDETEEGSLEGSSNSIKPKSKGKMSKDKKSEEEEEILIYECVLCSKTFKSENQLQNHTQTKLHKSNIIEIQKEMRKESLEVGLDNLSDLDDFDSANEEHDIISDNGESDNLNMDKINEELAEIEKQLAELDTELDSDSDVNPDSDLEYIKRNVNIELSDIEHDDEEIEIETESAEDTSDVEDKDNDLERDKELNDLLTSLQNGSGTSVNDSDDGWGTNKKSSKKGNKTKTKKKQTNIPLSQPNTEPSSSTLNLVMTEICSTCGEGFSSRNGLFKHVNTSGHAAPPSKVKSKSKKNKKKL</sequence>
<keyword evidence="1" id="KW-0479">Metal-binding</keyword>
<keyword evidence="10" id="KW-1185">Reference proteome</keyword>
<evidence type="ECO:0000256" key="5">
    <source>
        <dbReference type="SAM" id="Coils"/>
    </source>
</evidence>
<dbReference type="InterPro" id="IPR036869">
    <property type="entry name" value="J_dom_sf"/>
</dbReference>
<dbReference type="FunFam" id="1.10.287.110:FF:000046">
    <property type="entry name" value="dnaJ homolog subfamily C member 21"/>
    <property type="match status" value="1"/>
</dbReference>
<evidence type="ECO:0000256" key="4">
    <source>
        <dbReference type="PROSITE-ProRule" id="PRU00042"/>
    </source>
</evidence>
<keyword evidence="2 4" id="KW-0863">Zinc-finger</keyword>
<dbReference type="SUPFAM" id="SSF57667">
    <property type="entry name" value="beta-beta-alpha zinc fingers"/>
    <property type="match status" value="1"/>
</dbReference>
<dbReference type="EMBL" id="DS480420">
    <property type="protein sequence ID" value="EDO16641.1"/>
    <property type="molecule type" value="Genomic_DNA"/>
</dbReference>
<dbReference type="PANTHER" id="PTHR44029:SF1">
    <property type="entry name" value="DNAJ HOMOLOG SUBFAMILY C MEMBER 21"/>
    <property type="match status" value="1"/>
</dbReference>
<dbReference type="InterPro" id="IPR051964">
    <property type="entry name" value="Chaperone_stress_response"/>
</dbReference>
<dbReference type="KEGG" id="vpo:Kpol_529p21"/>
<evidence type="ECO:0008006" key="11">
    <source>
        <dbReference type="Google" id="ProtNLM"/>
    </source>
</evidence>
<keyword evidence="5" id="KW-0175">Coiled coil</keyword>
<dbReference type="InterPro" id="IPR054076">
    <property type="entry name" value="ZUO1-like_ZHD"/>
</dbReference>
<dbReference type="OrthoDB" id="5894at2759"/>
<dbReference type="PhylomeDB" id="A7TM74"/>
<dbReference type="AlphaFoldDB" id="A7TM74"/>
<dbReference type="FunCoup" id="A7TM74">
    <property type="interactions" value="929"/>
</dbReference>
<dbReference type="GO" id="GO:0005737">
    <property type="term" value="C:cytoplasm"/>
    <property type="evidence" value="ECO:0007669"/>
    <property type="project" value="TreeGrafter"/>
</dbReference>
<organism evidence="10">
    <name type="scientific">Vanderwaltozyma polyspora (strain ATCC 22028 / DSM 70294 / BCRC 21397 / CBS 2163 / NBRC 10782 / NRRL Y-8283 / UCD 57-17)</name>
    <name type="common">Kluyveromyces polysporus</name>
    <dbReference type="NCBI Taxonomy" id="436907"/>
    <lineage>
        <taxon>Eukaryota</taxon>
        <taxon>Fungi</taxon>
        <taxon>Dikarya</taxon>
        <taxon>Ascomycota</taxon>
        <taxon>Saccharomycotina</taxon>
        <taxon>Saccharomycetes</taxon>
        <taxon>Saccharomycetales</taxon>
        <taxon>Saccharomycetaceae</taxon>
        <taxon>Vanderwaltozyma</taxon>
    </lineage>
</organism>
<dbReference type="HOGENOM" id="CLU_009539_2_1_1"/>
<protein>
    <recommendedName>
        <fullName evidence="11">J protein JJJ1</fullName>
    </recommendedName>
</protein>
<dbReference type="Pfam" id="PF12171">
    <property type="entry name" value="zf-C2H2_jaz"/>
    <property type="match status" value="1"/>
</dbReference>
<dbReference type="InParanoid" id="A7TM74"/>
<feature type="compositionally biased region" description="Basic residues" evidence="6">
    <location>
        <begin position="543"/>
        <end position="557"/>
    </location>
</feature>
<dbReference type="GO" id="GO:0008270">
    <property type="term" value="F:zinc ion binding"/>
    <property type="evidence" value="ECO:0007669"/>
    <property type="project" value="UniProtKB-KW"/>
</dbReference>
<dbReference type="RefSeq" id="XP_001644499.1">
    <property type="nucleotide sequence ID" value="XM_001644449.1"/>
</dbReference>
<dbReference type="Gene3D" id="3.30.160.60">
    <property type="entry name" value="Classic Zinc Finger"/>
    <property type="match status" value="1"/>
</dbReference>
<dbReference type="InterPro" id="IPR018253">
    <property type="entry name" value="DnaJ_domain_CS"/>
</dbReference>
<dbReference type="PROSITE" id="PS50076">
    <property type="entry name" value="DNAJ_2"/>
    <property type="match status" value="1"/>
</dbReference>
<dbReference type="PRINTS" id="PR00625">
    <property type="entry name" value="JDOMAIN"/>
</dbReference>
<feature type="domain" description="C2H2-type" evidence="8">
    <location>
        <begin position="580"/>
        <end position="609"/>
    </location>
</feature>
<evidence type="ECO:0000313" key="10">
    <source>
        <dbReference type="Proteomes" id="UP000000267"/>
    </source>
</evidence>
<evidence type="ECO:0000256" key="6">
    <source>
        <dbReference type="SAM" id="MobiDB-lite"/>
    </source>
</evidence>
<feature type="region of interest" description="Disordered" evidence="6">
    <location>
        <begin position="484"/>
        <end position="573"/>
    </location>
</feature>
<evidence type="ECO:0000259" key="7">
    <source>
        <dbReference type="PROSITE" id="PS50076"/>
    </source>
</evidence>
<evidence type="ECO:0000313" key="9">
    <source>
        <dbReference type="EMBL" id="EDO16641.1"/>
    </source>
</evidence>
<dbReference type="InterPro" id="IPR036236">
    <property type="entry name" value="Znf_C2H2_sf"/>
</dbReference>
<feature type="compositionally biased region" description="Basic residues" evidence="6">
    <location>
        <begin position="611"/>
        <end position="622"/>
    </location>
</feature>
<feature type="compositionally biased region" description="Polar residues" evidence="6">
    <location>
        <begin position="558"/>
        <end position="573"/>
    </location>
</feature>
<dbReference type="GeneID" id="5544800"/>
<gene>
    <name evidence="9" type="ORF">Kpol_529p21</name>
</gene>
<evidence type="ECO:0000256" key="1">
    <source>
        <dbReference type="ARBA" id="ARBA00022723"/>
    </source>
</evidence>
<evidence type="ECO:0000256" key="3">
    <source>
        <dbReference type="ARBA" id="ARBA00022833"/>
    </source>
</evidence>
<dbReference type="PROSITE" id="PS00636">
    <property type="entry name" value="DNAJ_1"/>
    <property type="match status" value="1"/>
</dbReference>
<proteinExistence type="predicted"/>
<dbReference type="InterPro" id="IPR022755">
    <property type="entry name" value="Znf_C2H2_jaz"/>
</dbReference>
<feature type="coiled-coil region" evidence="5">
    <location>
        <begin position="436"/>
        <end position="463"/>
    </location>
</feature>
<dbReference type="PANTHER" id="PTHR44029">
    <property type="entry name" value="DNAJ HOMOLOG SUBFAMILY C MEMBER 21"/>
    <property type="match status" value="1"/>
</dbReference>
<evidence type="ECO:0000259" key="8">
    <source>
        <dbReference type="PROSITE" id="PS50157"/>
    </source>
</evidence>
<feature type="compositionally biased region" description="Acidic residues" evidence="6">
    <location>
        <begin position="484"/>
        <end position="508"/>
    </location>
</feature>
<feature type="domain" description="J" evidence="7">
    <location>
        <begin position="4"/>
        <end position="70"/>
    </location>
</feature>
<accession>A7TM74</accession>
<dbReference type="Pfam" id="PF21884">
    <property type="entry name" value="ZUO1-like_ZHD"/>
    <property type="match status" value="1"/>
</dbReference>
<dbReference type="InterPro" id="IPR013087">
    <property type="entry name" value="Znf_C2H2_type"/>
</dbReference>
<dbReference type="SUPFAM" id="SSF46565">
    <property type="entry name" value="Chaperone J-domain"/>
    <property type="match status" value="1"/>
</dbReference>
<keyword evidence="3" id="KW-0862">Zinc</keyword>
<dbReference type="InterPro" id="IPR001623">
    <property type="entry name" value="DnaJ_domain"/>
</dbReference>
<dbReference type="PROSITE" id="PS00028">
    <property type="entry name" value="ZINC_FINGER_C2H2_1"/>
    <property type="match status" value="2"/>
</dbReference>
<dbReference type="Gene3D" id="1.10.287.110">
    <property type="entry name" value="DnaJ domain"/>
    <property type="match status" value="1"/>
</dbReference>
<dbReference type="PROSITE" id="PS50157">
    <property type="entry name" value="ZINC_FINGER_C2H2_2"/>
    <property type="match status" value="2"/>
</dbReference>
<dbReference type="SMART" id="SM00271">
    <property type="entry name" value="DnaJ"/>
    <property type="match status" value="1"/>
</dbReference>